<dbReference type="Proteomes" id="UP000009376">
    <property type="component" value="Unassembled WGS sequence"/>
</dbReference>
<sequence length="346" mass="38924">MNTYITINYVILGVLFAFLLAEAMSAMAFLYDKKSLPNVKKYLDPIWAVVGTFAVFFVVNTEVLYPSIMPNIDYLYVFPILLATLLFIARNMLLVFSEYIWKNSKFSQLLLARVYSLVSFVIVIILLGVFLSIITGLGANASLNSFSFSAFVSNYYSIGFIAGILLIAFGLMFAFYRIKKLKVLSPISTILGLLIFVFSMHGLGLYVNYITYILAAAVAAISVMYLITGKSRREAILVTAFLSVLSINLLNYGKVFGTRSLSSFINNSAVNSAGLIVTIIGGILLTLMLVFFLYMYKRPELETDYQKDYKDEQNPFSNIGIANLYIMPKNNKENGKEHKKRKNRVR</sequence>
<organism evidence="2 3">
    <name type="scientific">Candidatus Parvarchaeum acidophilus ARMAN-5</name>
    <dbReference type="NCBI Taxonomy" id="662762"/>
    <lineage>
        <taxon>Archaea</taxon>
        <taxon>Candidatus Parvarchaeota</taxon>
        <taxon>Candidatus Parvarchaeum</taxon>
    </lineage>
</organism>
<keyword evidence="1" id="KW-0472">Membrane</keyword>
<feature type="transmembrane region" description="Helical" evidence="1">
    <location>
        <begin position="183"/>
        <end position="203"/>
    </location>
</feature>
<feature type="transmembrane region" description="Helical" evidence="1">
    <location>
        <begin position="155"/>
        <end position="176"/>
    </location>
</feature>
<evidence type="ECO:0000313" key="3">
    <source>
        <dbReference type="Proteomes" id="UP000009376"/>
    </source>
</evidence>
<dbReference type="AlphaFoldDB" id="D6GUB7"/>
<feature type="transmembrane region" description="Helical" evidence="1">
    <location>
        <begin position="114"/>
        <end position="135"/>
    </location>
</feature>
<protein>
    <submittedName>
        <fullName evidence="2">Uncharacterized protein</fullName>
    </submittedName>
</protein>
<keyword evidence="1" id="KW-0812">Transmembrane</keyword>
<name>D6GUB7_PARA5</name>
<feature type="transmembrane region" description="Helical" evidence="1">
    <location>
        <begin position="273"/>
        <end position="296"/>
    </location>
</feature>
<gene>
    <name evidence="2" type="ORF">BJBARM5_0043</name>
</gene>
<feature type="transmembrane region" description="Helical" evidence="1">
    <location>
        <begin position="235"/>
        <end position="253"/>
    </location>
</feature>
<feature type="transmembrane region" description="Helical" evidence="1">
    <location>
        <begin position="74"/>
        <end position="93"/>
    </location>
</feature>
<feature type="transmembrane region" description="Helical" evidence="1">
    <location>
        <begin position="6"/>
        <end position="30"/>
    </location>
</feature>
<evidence type="ECO:0000256" key="1">
    <source>
        <dbReference type="SAM" id="Phobius"/>
    </source>
</evidence>
<accession>D6GUB7</accession>
<dbReference type="EMBL" id="GG745545">
    <property type="protein sequence ID" value="EFD93173.1"/>
    <property type="molecule type" value="Genomic_DNA"/>
</dbReference>
<feature type="transmembrane region" description="Helical" evidence="1">
    <location>
        <begin position="42"/>
        <end position="59"/>
    </location>
</feature>
<keyword evidence="1" id="KW-1133">Transmembrane helix</keyword>
<evidence type="ECO:0000313" key="2">
    <source>
        <dbReference type="EMBL" id="EFD93173.1"/>
    </source>
</evidence>
<reference evidence="2 3" key="1">
    <citation type="journal article" date="2010" name="Proc. Natl. Acad. Sci. U.S.A.">
        <title>Enigmatic, ultrasmall, uncultivated Archaea.</title>
        <authorList>
            <person name="Baker B.J."/>
            <person name="Comolli L.R."/>
            <person name="Dick G.J."/>
            <person name="Hauser L.J."/>
            <person name="Hyatt D."/>
            <person name="Dill B.D."/>
            <person name="Land M.L."/>
            <person name="Verberkmoes N.C."/>
            <person name="Hettich R.L."/>
            <person name="Banfield J.F."/>
        </authorList>
    </citation>
    <scope>NUCLEOTIDE SEQUENCE [LARGE SCALE GENOMIC DNA]</scope>
</reference>
<proteinExistence type="predicted"/>
<feature type="transmembrane region" description="Helical" evidence="1">
    <location>
        <begin position="209"/>
        <end position="228"/>
    </location>
</feature>